<evidence type="ECO:0000259" key="2">
    <source>
        <dbReference type="Pfam" id="PF12849"/>
    </source>
</evidence>
<organism evidence="3 4">
    <name type="scientific">Methanolobus vulcani</name>
    <dbReference type="NCBI Taxonomy" id="38026"/>
    <lineage>
        <taxon>Archaea</taxon>
        <taxon>Methanobacteriati</taxon>
        <taxon>Methanobacteriota</taxon>
        <taxon>Stenosarchaea group</taxon>
        <taxon>Methanomicrobia</taxon>
        <taxon>Methanosarcinales</taxon>
        <taxon>Methanosarcinaceae</taxon>
        <taxon>Methanolobus</taxon>
    </lineage>
</organism>
<dbReference type="Proteomes" id="UP000319335">
    <property type="component" value="Unassembled WGS sequence"/>
</dbReference>
<reference evidence="3 4" key="1">
    <citation type="submission" date="2019-06" db="EMBL/GenBank/DDBJ databases">
        <title>Draft genome sequence of Methanolobus vulcani B1d.</title>
        <authorList>
            <person name="Creighbaum A.J."/>
            <person name="Ticak T."/>
            <person name="Hariraju D."/>
            <person name="Arivett B.A."/>
            <person name="Ferguson D.J.Jr."/>
        </authorList>
    </citation>
    <scope>NUCLEOTIDE SEQUENCE [LARGE SCALE GENOMIC DNA]</scope>
    <source>
        <strain evidence="3 4">B1d</strain>
    </source>
</reference>
<dbReference type="Gene3D" id="3.40.190.10">
    <property type="entry name" value="Periplasmic binding protein-like II"/>
    <property type="match status" value="2"/>
</dbReference>
<evidence type="ECO:0000313" key="3">
    <source>
        <dbReference type="EMBL" id="TQD25680.1"/>
    </source>
</evidence>
<dbReference type="EMBL" id="VIAQ01000014">
    <property type="protein sequence ID" value="TQD25680.1"/>
    <property type="molecule type" value="Genomic_DNA"/>
</dbReference>
<dbReference type="PANTHER" id="PTHR30570">
    <property type="entry name" value="PERIPLASMIC PHOSPHATE BINDING COMPONENT OF PHOSPHATE ABC TRANSPORTER"/>
    <property type="match status" value="1"/>
</dbReference>
<feature type="domain" description="PBP" evidence="2">
    <location>
        <begin position="53"/>
        <end position="310"/>
    </location>
</feature>
<dbReference type="InterPro" id="IPR050811">
    <property type="entry name" value="Phosphate_ABC_transporter"/>
</dbReference>
<accession>A0A7Z8KNR8</accession>
<evidence type="ECO:0000256" key="1">
    <source>
        <dbReference type="ARBA" id="ARBA00022729"/>
    </source>
</evidence>
<dbReference type="InterPro" id="IPR024370">
    <property type="entry name" value="PBP_domain"/>
</dbReference>
<evidence type="ECO:0000313" key="4">
    <source>
        <dbReference type="Proteomes" id="UP000319335"/>
    </source>
</evidence>
<keyword evidence="4" id="KW-1185">Reference proteome</keyword>
<comment type="caution">
    <text evidence="3">The sequence shown here is derived from an EMBL/GenBank/DDBJ whole genome shotgun (WGS) entry which is preliminary data.</text>
</comment>
<dbReference type="SUPFAM" id="SSF53850">
    <property type="entry name" value="Periplasmic binding protein-like II"/>
    <property type="match status" value="1"/>
</dbReference>
<sequence length="332" mass="33915">MFKKLFNNEAGVSPIVATLVLVVVAIAGAAAVGTIMGSFSNEVSDSASAGDAAQSSSVEIFIGGSSTVYPVSLALSEEYMKSHAGVSVDVASSSSGTGVASAGMGLVDIGAASRDIEPEELAKYPDLQAHQIGASAVVMVMNNASGDVMTDLNMTGADVLALYNDSTNGARAGETVTTLPGLNTVAGTYTVVKRTGDSGTQDTLCSYIGLDDDIMESDDIQAKELDGNAAVAEYIAGHDGSIGFVDYGFAQKYGLTIIGVDCTNAEAADSDNVVAAINGETSPFPAGMTRPLNLITLGNPSAIAQSFIDFAKNPSNANYYEDAGYFAMVDLV</sequence>
<gene>
    <name evidence="3" type="ORF">FKV42_07210</name>
</gene>
<keyword evidence="1" id="KW-0732">Signal</keyword>
<protein>
    <recommendedName>
        <fullName evidence="2">PBP domain-containing protein</fullName>
    </recommendedName>
</protein>
<dbReference type="RefSeq" id="WP_154809586.1">
    <property type="nucleotide sequence ID" value="NZ_VIAQ01000014.1"/>
</dbReference>
<dbReference type="AlphaFoldDB" id="A0A7Z8KNR8"/>
<dbReference type="Pfam" id="PF12849">
    <property type="entry name" value="PBP_like_2"/>
    <property type="match status" value="1"/>
</dbReference>
<name>A0A7Z8KNR8_9EURY</name>
<proteinExistence type="predicted"/>
<dbReference type="OrthoDB" id="53390at2157"/>
<dbReference type="PANTHER" id="PTHR30570:SF1">
    <property type="entry name" value="PHOSPHATE-BINDING PROTEIN PSTS"/>
    <property type="match status" value="1"/>
</dbReference>